<dbReference type="EMBL" id="QUNO01000029">
    <property type="protein sequence ID" value="REH27621.1"/>
    <property type="molecule type" value="Genomic_DNA"/>
</dbReference>
<dbReference type="OrthoDB" id="9780518at2"/>
<evidence type="ECO:0000313" key="3">
    <source>
        <dbReference type="EMBL" id="REH27621.1"/>
    </source>
</evidence>
<evidence type="ECO:0000259" key="2">
    <source>
        <dbReference type="Pfam" id="PF00296"/>
    </source>
</evidence>
<sequence>MPIFSVLDQGPVRHDIGPRQALCDSLTLAKALDRLGYARMWVAEHHGTASRAIAAPEILIGRLASVTERLRVGAGGIMLPNHAPLHVVEQFRTLEALFPGRIDLGIGRATGANNDVTAAALRREPETRDSFDRQLALVLAFAGLGPFPAGAPAEIRVMPDDVALPPVVLLGASTSSAEAAARLGLPYALSAGFRDPALAVAALRRYRAAFEGDRPHAILVLRVWVGEDDAHGEAIAASERLANVQQLAGDPQPLRPAEQALAHRYSAAERRIADPLDLRSDLAGGPELVRTRLAELADAAGADEVMVVSNTYDPNDRIASCRRLAAVVGLTAPVAA</sequence>
<gene>
    <name evidence="3" type="ORF">BCF44_1299</name>
</gene>
<dbReference type="InterPro" id="IPR019949">
    <property type="entry name" value="CmoO-like"/>
</dbReference>
<dbReference type="RefSeq" id="WP_116181634.1">
    <property type="nucleotide sequence ID" value="NZ_CP144375.1"/>
</dbReference>
<dbReference type="Gene3D" id="3.20.20.30">
    <property type="entry name" value="Luciferase-like domain"/>
    <property type="match status" value="1"/>
</dbReference>
<accession>A0A3E0GTU3</accession>
<name>A0A3E0GTU3_9PSEU</name>
<feature type="domain" description="Luciferase-like" evidence="2">
    <location>
        <begin position="7"/>
        <end position="300"/>
    </location>
</feature>
<dbReference type="AlphaFoldDB" id="A0A3E0GTU3"/>
<dbReference type="Proteomes" id="UP000256269">
    <property type="component" value="Unassembled WGS sequence"/>
</dbReference>
<dbReference type="Pfam" id="PF00296">
    <property type="entry name" value="Bac_luciferase"/>
    <property type="match status" value="1"/>
</dbReference>
<dbReference type="GO" id="GO:0005829">
    <property type="term" value="C:cytosol"/>
    <property type="evidence" value="ECO:0007669"/>
    <property type="project" value="TreeGrafter"/>
</dbReference>
<evidence type="ECO:0000313" key="4">
    <source>
        <dbReference type="Proteomes" id="UP000256269"/>
    </source>
</evidence>
<dbReference type="SUPFAM" id="SSF51679">
    <property type="entry name" value="Bacterial luciferase-like"/>
    <property type="match status" value="1"/>
</dbReference>
<dbReference type="InterPro" id="IPR050766">
    <property type="entry name" value="Bact_Lucif_Oxidored"/>
</dbReference>
<protein>
    <submittedName>
        <fullName evidence="3">Luciferase family oxidoreductase group 1</fullName>
    </submittedName>
</protein>
<evidence type="ECO:0000256" key="1">
    <source>
        <dbReference type="ARBA" id="ARBA00007789"/>
    </source>
</evidence>
<dbReference type="InterPro" id="IPR011251">
    <property type="entry name" value="Luciferase-like_dom"/>
</dbReference>
<dbReference type="PANTHER" id="PTHR30137:SF6">
    <property type="entry name" value="LUCIFERASE-LIKE MONOOXYGENASE"/>
    <property type="match status" value="1"/>
</dbReference>
<dbReference type="PANTHER" id="PTHR30137">
    <property type="entry name" value="LUCIFERASE-LIKE MONOOXYGENASE"/>
    <property type="match status" value="1"/>
</dbReference>
<comment type="caution">
    <text evidence="3">The sequence shown here is derived from an EMBL/GenBank/DDBJ whole genome shotgun (WGS) entry which is preliminary data.</text>
</comment>
<comment type="similarity">
    <text evidence="1">To bacterial alkanal monooxygenase alpha and beta chains.</text>
</comment>
<proteinExistence type="predicted"/>
<dbReference type="GO" id="GO:0016705">
    <property type="term" value="F:oxidoreductase activity, acting on paired donors, with incorporation or reduction of molecular oxygen"/>
    <property type="evidence" value="ECO:0007669"/>
    <property type="project" value="InterPro"/>
</dbReference>
<dbReference type="NCBIfam" id="TIGR03558">
    <property type="entry name" value="oxido_grp_1"/>
    <property type="match status" value="1"/>
</dbReference>
<keyword evidence="4" id="KW-1185">Reference proteome</keyword>
<reference evidence="3 4" key="1">
    <citation type="submission" date="2018-08" db="EMBL/GenBank/DDBJ databases">
        <title>Genomic Encyclopedia of Archaeal and Bacterial Type Strains, Phase II (KMG-II): from individual species to whole genera.</title>
        <authorList>
            <person name="Goeker M."/>
        </authorList>
    </citation>
    <scope>NUCLEOTIDE SEQUENCE [LARGE SCALE GENOMIC DNA]</scope>
    <source>
        <strain evidence="3 4">DSM 45791</strain>
    </source>
</reference>
<dbReference type="InterPro" id="IPR036661">
    <property type="entry name" value="Luciferase-like_sf"/>
</dbReference>
<organism evidence="3 4">
    <name type="scientific">Kutzneria buriramensis</name>
    <dbReference type="NCBI Taxonomy" id="1045776"/>
    <lineage>
        <taxon>Bacteria</taxon>
        <taxon>Bacillati</taxon>
        <taxon>Actinomycetota</taxon>
        <taxon>Actinomycetes</taxon>
        <taxon>Pseudonocardiales</taxon>
        <taxon>Pseudonocardiaceae</taxon>
        <taxon>Kutzneria</taxon>
    </lineage>
</organism>